<comment type="caution">
    <text evidence="1">The sequence shown here is derived from an EMBL/GenBank/DDBJ whole genome shotgun (WGS) entry which is preliminary data.</text>
</comment>
<dbReference type="Proteomes" id="UP001396334">
    <property type="component" value="Unassembled WGS sequence"/>
</dbReference>
<keyword evidence="2" id="KW-1185">Reference proteome</keyword>
<dbReference type="EMBL" id="JBBPBN010000033">
    <property type="protein sequence ID" value="KAK9003591.1"/>
    <property type="molecule type" value="Genomic_DNA"/>
</dbReference>
<evidence type="ECO:0000313" key="2">
    <source>
        <dbReference type="Proteomes" id="UP001396334"/>
    </source>
</evidence>
<sequence>MAAGHRCPSPVQCATTTEWENEKGGKWWLRWWWRKVDDDGGSGEMVLLRLWVDEGWRNGLDTGVGEKGEGRFRVMKE</sequence>
<evidence type="ECO:0000313" key="1">
    <source>
        <dbReference type="EMBL" id="KAK9003591.1"/>
    </source>
</evidence>
<gene>
    <name evidence="1" type="ORF">V6N11_084231</name>
</gene>
<protein>
    <submittedName>
        <fullName evidence="1">Uncharacterized protein</fullName>
    </submittedName>
</protein>
<accession>A0ABR2QT03</accession>
<reference evidence="1 2" key="1">
    <citation type="journal article" date="2024" name="G3 (Bethesda)">
        <title>Genome assembly of Hibiscus sabdariffa L. provides insights into metabolisms of medicinal natural products.</title>
        <authorList>
            <person name="Kim T."/>
        </authorList>
    </citation>
    <scope>NUCLEOTIDE SEQUENCE [LARGE SCALE GENOMIC DNA]</scope>
    <source>
        <strain evidence="1">TK-2024</strain>
        <tissue evidence="1">Old leaves</tissue>
    </source>
</reference>
<organism evidence="1 2">
    <name type="scientific">Hibiscus sabdariffa</name>
    <name type="common">roselle</name>
    <dbReference type="NCBI Taxonomy" id="183260"/>
    <lineage>
        <taxon>Eukaryota</taxon>
        <taxon>Viridiplantae</taxon>
        <taxon>Streptophyta</taxon>
        <taxon>Embryophyta</taxon>
        <taxon>Tracheophyta</taxon>
        <taxon>Spermatophyta</taxon>
        <taxon>Magnoliopsida</taxon>
        <taxon>eudicotyledons</taxon>
        <taxon>Gunneridae</taxon>
        <taxon>Pentapetalae</taxon>
        <taxon>rosids</taxon>
        <taxon>malvids</taxon>
        <taxon>Malvales</taxon>
        <taxon>Malvaceae</taxon>
        <taxon>Malvoideae</taxon>
        <taxon>Hibiscus</taxon>
    </lineage>
</organism>
<name>A0ABR2QT03_9ROSI</name>
<proteinExistence type="predicted"/>